<dbReference type="PANTHER" id="PTHR43377">
    <property type="entry name" value="BILIVERDIN REDUCTASE A"/>
    <property type="match status" value="1"/>
</dbReference>
<dbReference type="InterPro" id="IPR036291">
    <property type="entry name" value="NAD(P)-bd_dom_sf"/>
</dbReference>
<dbReference type="Pfam" id="PF01408">
    <property type="entry name" value="GFO_IDH_MocA"/>
    <property type="match status" value="1"/>
</dbReference>
<evidence type="ECO:0000313" key="4">
    <source>
        <dbReference type="Proteomes" id="UP001526147"/>
    </source>
</evidence>
<comment type="caution">
    <text evidence="3">The sequence shown here is derived from an EMBL/GenBank/DDBJ whole genome shotgun (WGS) entry which is preliminary data.</text>
</comment>
<dbReference type="EMBL" id="JAOYEY010000038">
    <property type="protein sequence ID" value="MCV9886396.1"/>
    <property type="molecule type" value="Genomic_DNA"/>
</dbReference>
<evidence type="ECO:0000313" key="3">
    <source>
        <dbReference type="EMBL" id="MCV9886396.1"/>
    </source>
</evidence>
<dbReference type="InterPro" id="IPR055170">
    <property type="entry name" value="GFO_IDH_MocA-like_dom"/>
</dbReference>
<dbReference type="Pfam" id="PF22725">
    <property type="entry name" value="GFO_IDH_MocA_C3"/>
    <property type="match status" value="1"/>
</dbReference>
<dbReference type="Proteomes" id="UP001526147">
    <property type="component" value="Unassembled WGS sequence"/>
</dbReference>
<dbReference type="SUPFAM" id="SSF55347">
    <property type="entry name" value="Glyceraldehyde-3-phosphate dehydrogenase-like, C-terminal domain"/>
    <property type="match status" value="1"/>
</dbReference>
<dbReference type="InterPro" id="IPR000683">
    <property type="entry name" value="Gfo/Idh/MocA-like_OxRdtase_N"/>
</dbReference>
<sequence>MMLNVGIIGTGWFSGVHAKILNKMDGVQIKAICGTSQDKADKFAKDFNDVKGYSSVVNMLDSEKLDAVYICVPPFAHGEIELELLNRKIPFLVEKPLGVDLDIPADILSNLQDQTLITSVGYHFRYRDSIALLKKELNSSTLGMVTGGWMGSMPSVPWWRNQSTSGGQFIEQTTHLVDLLRYTVGEVDEVYSSFGKRSLSEQYENVSVHDVGTVTLKFQNGVIANLSNTCILPEGDSSVGLDYYTNEGLFHVGFDGMNSSKKGTTSSFKDEANPYEKENNAFIHAVKTGDRSMILSDYHDAYKTHAVTVAALHSAEKGKTIRLSEYLNNGKIVRT</sequence>
<proteinExistence type="predicted"/>
<evidence type="ECO:0000259" key="2">
    <source>
        <dbReference type="Pfam" id="PF22725"/>
    </source>
</evidence>
<accession>A0ABT3DHN4</accession>
<evidence type="ECO:0000259" key="1">
    <source>
        <dbReference type="Pfam" id="PF01408"/>
    </source>
</evidence>
<protein>
    <submittedName>
        <fullName evidence="3">Gfo/Idh/MocA family oxidoreductase</fullName>
    </submittedName>
</protein>
<dbReference type="Gene3D" id="3.30.360.10">
    <property type="entry name" value="Dihydrodipicolinate Reductase, domain 2"/>
    <property type="match status" value="1"/>
</dbReference>
<gene>
    <name evidence="3" type="ORF">OIH86_12180</name>
</gene>
<dbReference type="Gene3D" id="3.40.50.720">
    <property type="entry name" value="NAD(P)-binding Rossmann-like Domain"/>
    <property type="match status" value="1"/>
</dbReference>
<dbReference type="InterPro" id="IPR051450">
    <property type="entry name" value="Gfo/Idh/MocA_Oxidoreductases"/>
</dbReference>
<dbReference type="SUPFAM" id="SSF51735">
    <property type="entry name" value="NAD(P)-binding Rossmann-fold domains"/>
    <property type="match status" value="1"/>
</dbReference>
<organism evidence="3 4">
    <name type="scientific">Metabacillus halosaccharovorans</name>
    <dbReference type="NCBI Taxonomy" id="930124"/>
    <lineage>
        <taxon>Bacteria</taxon>
        <taxon>Bacillati</taxon>
        <taxon>Bacillota</taxon>
        <taxon>Bacilli</taxon>
        <taxon>Bacillales</taxon>
        <taxon>Bacillaceae</taxon>
        <taxon>Metabacillus</taxon>
    </lineage>
</organism>
<name>A0ABT3DHN4_9BACI</name>
<dbReference type="PANTHER" id="PTHR43377:SF1">
    <property type="entry name" value="BILIVERDIN REDUCTASE A"/>
    <property type="match status" value="1"/>
</dbReference>
<feature type="domain" description="Gfo/Idh/MocA-like oxidoreductase N-terminal" evidence="1">
    <location>
        <begin position="3"/>
        <end position="121"/>
    </location>
</feature>
<reference evidence="3 4" key="1">
    <citation type="submission" date="2022-10" db="EMBL/GenBank/DDBJ databases">
        <title>Draft genome assembly of moderately radiation resistant bacterium Metabacillus halosaccharovorans.</title>
        <authorList>
            <person name="Pal S."/>
            <person name="Gopinathan A."/>
        </authorList>
    </citation>
    <scope>NUCLEOTIDE SEQUENCE [LARGE SCALE GENOMIC DNA]</scope>
    <source>
        <strain evidence="3 4">VITHBRA001</strain>
    </source>
</reference>
<feature type="domain" description="GFO/IDH/MocA-like oxidoreductase" evidence="2">
    <location>
        <begin position="150"/>
        <end position="235"/>
    </location>
</feature>
<keyword evidence="4" id="KW-1185">Reference proteome</keyword>